<sequence length="194" mass="22057">MKRVINLCLIALVIITSSIANAAGRVSVEITNSSMVNVSLTEVVKGEKLFLKDYHGEVLFNVTLEATPSYQKYFNLGNVPDGIYFVETEAEYEIKVTPLLKNKQGVSLVNTSAVTVFKPLVQAENRFIKVMFNNTEKSPVNLTIYDNDFRVLEEVIGNEEDVLKRTYDFSKMPKGEYQFYFSLKDRTFIKKVSI</sequence>
<gene>
    <name evidence="2" type="ORF">SAMN04487910_4240</name>
</gene>
<keyword evidence="3" id="KW-1185">Reference proteome</keyword>
<dbReference type="STRING" id="1038014.SAMN04487910_4240"/>
<evidence type="ECO:0000313" key="3">
    <source>
        <dbReference type="Proteomes" id="UP000198521"/>
    </source>
</evidence>
<dbReference type="RefSeq" id="WP_091412090.1">
    <property type="nucleotide sequence ID" value="NZ_FOAB01000009.1"/>
</dbReference>
<name>A0A1H7VXW8_AQUAM</name>
<accession>A0A1H7VXW8</accession>
<reference evidence="2 3" key="1">
    <citation type="submission" date="2016-10" db="EMBL/GenBank/DDBJ databases">
        <authorList>
            <person name="de Groot N.N."/>
        </authorList>
    </citation>
    <scope>NUCLEOTIDE SEQUENCE [LARGE SCALE GENOMIC DNA]</scope>
    <source>
        <strain evidence="2 3">DSM 25232</strain>
    </source>
</reference>
<proteinExistence type="predicted"/>
<evidence type="ECO:0000256" key="1">
    <source>
        <dbReference type="SAM" id="SignalP"/>
    </source>
</evidence>
<dbReference type="Proteomes" id="UP000198521">
    <property type="component" value="Unassembled WGS sequence"/>
</dbReference>
<feature type="chain" id="PRO_5011657216" description="Por secretion system C-terminal sorting domain-containing protein" evidence="1">
    <location>
        <begin position="23"/>
        <end position="194"/>
    </location>
</feature>
<dbReference type="OrthoDB" id="1122048at2"/>
<organism evidence="2 3">
    <name type="scientific">Aquimarina amphilecti</name>
    <dbReference type="NCBI Taxonomy" id="1038014"/>
    <lineage>
        <taxon>Bacteria</taxon>
        <taxon>Pseudomonadati</taxon>
        <taxon>Bacteroidota</taxon>
        <taxon>Flavobacteriia</taxon>
        <taxon>Flavobacteriales</taxon>
        <taxon>Flavobacteriaceae</taxon>
        <taxon>Aquimarina</taxon>
    </lineage>
</organism>
<keyword evidence="1" id="KW-0732">Signal</keyword>
<dbReference type="EMBL" id="FOAB01000009">
    <property type="protein sequence ID" value="SEM13638.1"/>
    <property type="molecule type" value="Genomic_DNA"/>
</dbReference>
<feature type="signal peptide" evidence="1">
    <location>
        <begin position="1"/>
        <end position="22"/>
    </location>
</feature>
<dbReference type="AlphaFoldDB" id="A0A1H7VXW8"/>
<protein>
    <recommendedName>
        <fullName evidence="4">Por secretion system C-terminal sorting domain-containing protein</fullName>
    </recommendedName>
</protein>
<evidence type="ECO:0000313" key="2">
    <source>
        <dbReference type="EMBL" id="SEM13638.1"/>
    </source>
</evidence>
<evidence type="ECO:0008006" key="4">
    <source>
        <dbReference type="Google" id="ProtNLM"/>
    </source>
</evidence>